<protein>
    <recommendedName>
        <fullName evidence="2 20">Phospholipase A2</fullName>
        <ecNumber evidence="2 20">3.1.1.4</ecNumber>
    </recommendedName>
</protein>
<evidence type="ECO:0000256" key="17">
    <source>
        <dbReference type="PIRSR" id="PIRSR601211-2"/>
    </source>
</evidence>
<evidence type="ECO:0000256" key="4">
    <source>
        <dbReference type="ARBA" id="ARBA00022723"/>
    </source>
</evidence>
<evidence type="ECO:0000256" key="10">
    <source>
        <dbReference type="ARBA" id="ARBA00048015"/>
    </source>
</evidence>
<name>A0AAV1G5F8_XYRNO</name>
<dbReference type="GO" id="GO:0005509">
    <property type="term" value="F:calcium ion binding"/>
    <property type="evidence" value="ECO:0007669"/>
    <property type="project" value="InterPro"/>
</dbReference>
<evidence type="ECO:0000313" key="22">
    <source>
        <dbReference type="EMBL" id="CAJ1068131.1"/>
    </source>
</evidence>
<evidence type="ECO:0000256" key="8">
    <source>
        <dbReference type="ARBA" id="ARBA00023157"/>
    </source>
</evidence>
<comment type="catalytic activity">
    <reaction evidence="11">
        <text>N-hexadecanoyl-1,2-di-(9Z-octadecenoyl)-sn-glycero-3-phosphoethanolamine + H2O = N-hexadecanoyl-1-(9Z-octadecenoyl)-sn-glycero-3-phosphoethanolamine + (9Z)-octadecenoate + H(+)</text>
        <dbReference type="Rhea" id="RHEA:45424"/>
        <dbReference type="ChEBI" id="CHEBI:15377"/>
        <dbReference type="ChEBI" id="CHEBI:15378"/>
        <dbReference type="ChEBI" id="CHEBI:30823"/>
        <dbReference type="ChEBI" id="CHEBI:78097"/>
        <dbReference type="ChEBI" id="CHEBI:85217"/>
    </reaction>
    <physiologicalReaction direction="left-to-right" evidence="11">
        <dbReference type="Rhea" id="RHEA:45425"/>
    </physiologicalReaction>
</comment>
<organism evidence="22 23">
    <name type="scientific">Xyrichtys novacula</name>
    <name type="common">Pearly razorfish</name>
    <name type="synonym">Hemipteronotus novacula</name>
    <dbReference type="NCBI Taxonomy" id="13765"/>
    <lineage>
        <taxon>Eukaryota</taxon>
        <taxon>Metazoa</taxon>
        <taxon>Chordata</taxon>
        <taxon>Craniata</taxon>
        <taxon>Vertebrata</taxon>
        <taxon>Euteleostomi</taxon>
        <taxon>Actinopterygii</taxon>
        <taxon>Neopterygii</taxon>
        <taxon>Teleostei</taxon>
        <taxon>Neoteleostei</taxon>
        <taxon>Acanthomorphata</taxon>
        <taxon>Eupercaria</taxon>
        <taxon>Labriformes</taxon>
        <taxon>Labridae</taxon>
        <taxon>Xyrichtys</taxon>
    </lineage>
</organism>
<feature type="disulfide bond" evidence="18">
    <location>
        <begin position="65"/>
        <end position="128"/>
    </location>
</feature>
<evidence type="ECO:0000256" key="6">
    <source>
        <dbReference type="ARBA" id="ARBA00022837"/>
    </source>
</evidence>
<comment type="catalytic activity">
    <reaction evidence="14">
        <text>1-hexadecanoyl-2-(9Z-octadecenoyl)-sn-glycero-3-phosphocholine + H2O = 1-hexadecanoyl-sn-glycero-3-phosphocholine + (9Z)-octadecenoate + H(+)</text>
        <dbReference type="Rhea" id="RHEA:38779"/>
        <dbReference type="ChEBI" id="CHEBI:15377"/>
        <dbReference type="ChEBI" id="CHEBI:15378"/>
        <dbReference type="ChEBI" id="CHEBI:30823"/>
        <dbReference type="ChEBI" id="CHEBI:72998"/>
        <dbReference type="ChEBI" id="CHEBI:73001"/>
    </reaction>
    <physiologicalReaction direction="left-to-right" evidence="14">
        <dbReference type="Rhea" id="RHEA:38780"/>
    </physiologicalReaction>
</comment>
<keyword evidence="7 20" id="KW-0443">Lipid metabolism</keyword>
<comment type="catalytic activity">
    <reaction evidence="15">
        <text>1-hexadecanoyl-2-(9Z,12Z-octadecadienoyl)-sn-glycero-3-phosphoethanolamine + H2O = 1-hexadecanoyl-sn-glycero-3-phosphoethanolamine + (9Z,12Z)-octadecadienoate + H(+)</text>
        <dbReference type="Rhea" id="RHEA:40815"/>
        <dbReference type="ChEBI" id="CHEBI:15377"/>
        <dbReference type="ChEBI" id="CHEBI:15378"/>
        <dbReference type="ChEBI" id="CHEBI:30245"/>
        <dbReference type="ChEBI" id="CHEBI:73004"/>
        <dbReference type="ChEBI" id="CHEBI:73008"/>
    </reaction>
    <physiologicalReaction direction="left-to-right" evidence="15">
        <dbReference type="Rhea" id="RHEA:40816"/>
    </physiologicalReaction>
</comment>
<dbReference type="InterPro" id="IPR001211">
    <property type="entry name" value="PLA2"/>
</dbReference>
<dbReference type="InterPro" id="IPR033112">
    <property type="entry name" value="PLA2_Asp_AS"/>
</dbReference>
<comment type="cofactor">
    <cofactor evidence="17">
        <name>Ca(2+)</name>
        <dbReference type="ChEBI" id="CHEBI:29108"/>
    </cofactor>
    <text evidence="17">Binds 1 Ca(2+) ion per subunit.</text>
</comment>
<dbReference type="GO" id="GO:0006644">
    <property type="term" value="P:phospholipid metabolic process"/>
    <property type="evidence" value="ECO:0007669"/>
    <property type="project" value="InterPro"/>
</dbReference>
<dbReference type="PROSITE" id="PS00119">
    <property type="entry name" value="PA2_ASP"/>
    <property type="match status" value="1"/>
</dbReference>
<feature type="disulfide bond" evidence="18">
    <location>
        <begin position="50"/>
        <end position="66"/>
    </location>
</feature>
<feature type="binding site" evidence="17">
    <location>
        <position position="51"/>
    </location>
    <ligand>
        <name>Ca(2+)</name>
        <dbReference type="ChEBI" id="CHEBI:29108"/>
    </ligand>
</feature>
<evidence type="ECO:0000256" key="20">
    <source>
        <dbReference type="RuleBase" id="RU361236"/>
    </source>
</evidence>
<dbReference type="EMBL" id="OY660875">
    <property type="protein sequence ID" value="CAJ1068131.1"/>
    <property type="molecule type" value="Genomic_DNA"/>
</dbReference>
<feature type="active site" evidence="16">
    <location>
        <position position="69"/>
    </location>
</feature>
<evidence type="ECO:0000256" key="19">
    <source>
        <dbReference type="RuleBase" id="RU003654"/>
    </source>
</evidence>
<evidence type="ECO:0000256" key="5">
    <source>
        <dbReference type="ARBA" id="ARBA00022801"/>
    </source>
</evidence>
<keyword evidence="3 20" id="KW-0964">Secreted</keyword>
<keyword evidence="5 20" id="KW-0378">Hydrolase</keyword>
<sequence>MRLTFSLLILFISLPALLGNRAVWQFRSMILCTVPDSWPILDYADYGCYCGLGGSGTPVDELDRCCYIHDKCYTEAKQHDDCWPIFDNPYTESYSYRCDKASKTITCMSHNDPCESFICECDRQAAMCFAEAGYNEENAHLPGRFCR</sequence>
<dbReference type="InterPro" id="IPR033113">
    <property type="entry name" value="PLA2_histidine"/>
</dbReference>
<proteinExistence type="inferred from homology"/>
<dbReference type="CDD" id="cd00125">
    <property type="entry name" value="PLA2c"/>
    <property type="match status" value="1"/>
</dbReference>
<evidence type="ECO:0000256" key="3">
    <source>
        <dbReference type="ARBA" id="ARBA00022525"/>
    </source>
</evidence>
<evidence type="ECO:0000256" key="18">
    <source>
        <dbReference type="PIRSR" id="PIRSR601211-3"/>
    </source>
</evidence>
<dbReference type="PANTHER" id="PTHR11716:SF94">
    <property type="entry name" value="PHOSPHOLIPASE A2"/>
    <property type="match status" value="1"/>
</dbReference>
<feature type="disulfide bond" evidence="18">
    <location>
        <begin position="107"/>
        <end position="119"/>
    </location>
</feature>
<dbReference type="Proteomes" id="UP001178508">
    <property type="component" value="Chromosome 12"/>
</dbReference>
<dbReference type="EC" id="3.1.1.4" evidence="2 20"/>
<evidence type="ECO:0000256" key="15">
    <source>
        <dbReference type="ARBA" id="ARBA00049039"/>
    </source>
</evidence>
<feature type="active site" evidence="16">
    <location>
        <position position="122"/>
    </location>
</feature>
<evidence type="ECO:0000256" key="9">
    <source>
        <dbReference type="ARBA" id="ARBA00047535"/>
    </source>
</evidence>
<evidence type="ECO:0000256" key="1">
    <source>
        <dbReference type="ARBA" id="ARBA00004613"/>
    </source>
</evidence>
<evidence type="ECO:0000313" key="23">
    <source>
        <dbReference type="Proteomes" id="UP001178508"/>
    </source>
</evidence>
<dbReference type="Pfam" id="PF00068">
    <property type="entry name" value="Phospholip_A2_1"/>
    <property type="match status" value="1"/>
</dbReference>
<keyword evidence="4 17" id="KW-0479">Metal-binding</keyword>
<keyword evidence="8 18" id="KW-1015">Disulfide bond</keyword>
<feature type="binding site" evidence="17">
    <location>
        <position position="70"/>
    </location>
    <ligand>
        <name>Ca(2+)</name>
        <dbReference type="ChEBI" id="CHEBI:29108"/>
    </ligand>
</feature>
<feature type="domain" description="Phospholipase A2-like central" evidence="21">
    <location>
        <begin position="22"/>
        <end position="147"/>
    </location>
</feature>
<evidence type="ECO:0000256" key="7">
    <source>
        <dbReference type="ARBA" id="ARBA00023098"/>
    </source>
</evidence>
<comment type="catalytic activity">
    <reaction evidence="9">
        <text>N,1-dihexadecanoyl-2-(9Z,12Z-octadecadienoyl)-sn-glycero-3-phosphoethanolamine + H2O = N,1-dihexadecanoyl-sn-glycero-3-phosphoethanolamine + (9Z,12Z)-octadecadienoate + H(+)</text>
        <dbReference type="Rhea" id="RHEA:56424"/>
        <dbReference type="ChEBI" id="CHEBI:15377"/>
        <dbReference type="ChEBI" id="CHEBI:15378"/>
        <dbReference type="ChEBI" id="CHEBI:30245"/>
        <dbReference type="ChEBI" id="CHEBI:85334"/>
        <dbReference type="ChEBI" id="CHEBI:85335"/>
    </reaction>
    <physiologicalReaction direction="left-to-right" evidence="9">
        <dbReference type="Rhea" id="RHEA:56425"/>
    </physiologicalReaction>
</comment>
<feature type="chain" id="PRO_5043087117" description="Phospholipase A2" evidence="20">
    <location>
        <begin position="20"/>
        <end position="147"/>
    </location>
</feature>
<comment type="catalytic activity">
    <reaction evidence="20">
        <text>a 1,2-diacyl-sn-glycero-3-phosphocholine + H2O = a 1-acyl-sn-glycero-3-phosphocholine + a fatty acid + H(+)</text>
        <dbReference type="Rhea" id="RHEA:15801"/>
        <dbReference type="ChEBI" id="CHEBI:15377"/>
        <dbReference type="ChEBI" id="CHEBI:15378"/>
        <dbReference type="ChEBI" id="CHEBI:28868"/>
        <dbReference type="ChEBI" id="CHEBI:57643"/>
        <dbReference type="ChEBI" id="CHEBI:58168"/>
        <dbReference type="EC" id="3.1.1.4"/>
    </reaction>
</comment>
<comment type="catalytic activity">
    <reaction evidence="10">
        <text>1-hexadecanoyl-2-(9Z-octadecenoyl)-sn-glycero-3-phospho-(1'-sn-glycerol) + H2O = 1-hexadecanoyl-sn-glycero-3-phospho-(1'-sn-glycerol) + (9Z)-octadecenoate + H(+)</text>
        <dbReference type="Rhea" id="RHEA:40919"/>
        <dbReference type="ChEBI" id="CHEBI:15377"/>
        <dbReference type="ChEBI" id="CHEBI:15378"/>
        <dbReference type="ChEBI" id="CHEBI:30823"/>
        <dbReference type="ChEBI" id="CHEBI:72841"/>
        <dbReference type="ChEBI" id="CHEBI:75158"/>
    </reaction>
    <physiologicalReaction direction="left-to-right" evidence="10">
        <dbReference type="Rhea" id="RHEA:40920"/>
    </physiologicalReaction>
</comment>
<dbReference type="PANTHER" id="PTHR11716">
    <property type="entry name" value="PHOSPHOLIPASE A2 FAMILY MEMBER"/>
    <property type="match status" value="1"/>
</dbReference>
<feature type="disulfide bond" evidence="18">
    <location>
        <begin position="82"/>
        <end position="114"/>
    </location>
</feature>
<keyword evidence="20" id="KW-0732">Signal</keyword>
<dbReference type="SUPFAM" id="SSF48619">
    <property type="entry name" value="Phospholipase A2, PLA2"/>
    <property type="match status" value="1"/>
</dbReference>
<evidence type="ECO:0000256" key="16">
    <source>
        <dbReference type="PIRSR" id="PIRSR601211-1"/>
    </source>
</evidence>
<feature type="binding site" evidence="17">
    <location>
        <position position="53"/>
    </location>
    <ligand>
        <name>Ca(2+)</name>
        <dbReference type="ChEBI" id="CHEBI:29108"/>
    </ligand>
</feature>
<dbReference type="GO" id="GO:0047498">
    <property type="term" value="F:calcium-dependent phospholipase A2 activity"/>
    <property type="evidence" value="ECO:0007669"/>
    <property type="project" value="TreeGrafter"/>
</dbReference>
<keyword evidence="23" id="KW-1185">Reference proteome</keyword>
<evidence type="ECO:0000256" key="14">
    <source>
        <dbReference type="ARBA" id="ARBA00048699"/>
    </source>
</evidence>
<reference evidence="22" key="1">
    <citation type="submission" date="2023-08" db="EMBL/GenBank/DDBJ databases">
        <authorList>
            <person name="Alioto T."/>
            <person name="Alioto T."/>
            <person name="Gomez Garrido J."/>
        </authorList>
    </citation>
    <scope>NUCLEOTIDE SEQUENCE</scope>
</reference>
<evidence type="ECO:0000259" key="21">
    <source>
        <dbReference type="SMART" id="SM00085"/>
    </source>
</evidence>
<dbReference type="FunFam" id="1.20.90.10:FF:000011">
    <property type="entry name" value="Phospholipase A(2)"/>
    <property type="match status" value="1"/>
</dbReference>
<dbReference type="GO" id="GO:0005576">
    <property type="term" value="C:extracellular region"/>
    <property type="evidence" value="ECO:0007669"/>
    <property type="project" value="UniProtKB-SubCell"/>
</dbReference>
<evidence type="ECO:0000256" key="12">
    <source>
        <dbReference type="ARBA" id="ARBA00048227"/>
    </source>
</evidence>
<accession>A0AAV1G5F8</accession>
<dbReference type="GO" id="GO:0016042">
    <property type="term" value="P:lipid catabolic process"/>
    <property type="evidence" value="ECO:0007669"/>
    <property type="project" value="InterPro"/>
</dbReference>
<feature type="signal peptide" evidence="20">
    <location>
        <begin position="1"/>
        <end position="19"/>
    </location>
</feature>
<dbReference type="GO" id="GO:0005543">
    <property type="term" value="F:phospholipid binding"/>
    <property type="evidence" value="ECO:0007669"/>
    <property type="project" value="TreeGrafter"/>
</dbReference>
<comment type="catalytic activity">
    <reaction evidence="12">
        <text>1,2-dihexadecanoyl-sn-glycero-3-phosphocholine + H2O = 1-hexadecanoyl-sn-glycero-3-phosphocholine + hexadecanoate + H(+)</text>
        <dbReference type="Rhea" id="RHEA:41223"/>
        <dbReference type="ChEBI" id="CHEBI:7896"/>
        <dbReference type="ChEBI" id="CHEBI:15377"/>
        <dbReference type="ChEBI" id="CHEBI:15378"/>
        <dbReference type="ChEBI" id="CHEBI:72998"/>
        <dbReference type="ChEBI" id="CHEBI:72999"/>
    </reaction>
    <physiologicalReaction direction="left-to-right" evidence="12">
        <dbReference type="Rhea" id="RHEA:41224"/>
    </physiologicalReaction>
</comment>
<dbReference type="GO" id="GO:0050482">
    <property type="term" value="P:arachidonate secretion"/>
    <property type="evidence" value="ECO:0007669"/>
    <property type="project" value="InterPro"/>
</dbReference>
<dbReference type="PRINTS" id="PR00389">
    <property type="entry name" value="PHPHLIPASEA2"/>
</dbReference>
<dbReference type="InterPro" id="IPR016090">
    <property type="entry name" value="PLA2-like_dom"/>
</dbReference>
<evidence type="ECO:0000256" key="13">
    <source>
        <dbReference type="ARBA" id="ARBA00048373"/>
    </source>
</evidence>
<comment type="similarity">
    <text evidence="19">Belongs to the phospholipase A2 family.</text>
</comment>
<dbReference type="SMART" id="SM00085">
    <property type="entry name" value="PA2c"/>
    <property type="match status" value="1"/>
</dbReference>
<comment type="catalytic activity">
    <reaction evidence="13">
        <text>1-hexadecanoyl-2-(5Z,8Z,11Z,14Z-eicosatetraenoyl)-sn-glycero-3-phosphocholine + H2O = 1-hexadecanoyl-sn-glycero-3-phosphocholine + (5Z,8Z,11Z,14Z)-eicosatetraenoate + H(+)</text>
        <dbReference type="Rhea" id="RHEA:40427"/>
        <dbReference type="ChEBI" id="CHEBI:15377"/>
        <dbReference type="ChEBI" id="CHEBI:15378"/>
        <dbReference type="ChEBI" id="CHEBI:32395"/>
        <dbReference type="ChEBI" id="CHEBI:72998"/>
        <dbReference type="ChEBI" id="CHEBI:73003"/>
    </reaction>
    <physiologicalReaction direction="left-to-right" evidence="13">
        <dbReference type="Rhea" id="RHEA:40428"/>
    </physiologicalReaction>
</comment>
<dbReference type="Gene3D" id="1.20.90.10">
    <property type="entry name" value="Phospholipase A2 domain"/>
    <property type="match status" value="1"/>
</dbReference>
<gene>
    <name evidence="22" type="ORF">XNOV1_A007947</name>
</gene>
<feature type="binding site" evidence="17">
    <location>
        <position position="49"/>
    </location>
    <ligand>
        <name>Ca(2+)</name>
        <dbReference type="ChEBI" id="CHEBI:29108"/>
    </ligand>
</feature>
<dbReference type="InterPro" id="IPR036444">
    <property type="entry name" value="PLipase_A2_dom_sf"/>
</dbReference>
<dbReference type="PROSITE" id="PS00118">
    <property type="entry name" value="PA2_HIS"/>
    <property type="match status" value="1"/>
</dbReference>
<dbReference type="GO" id="GO:0005102">
    <property type="term" value="F:signaling receptor binding"/>
    <property type="evidence" value="ECO:0007669"/>
    <property type="project" value="UniProtKB-ARBA"/>
</dbReference>
<dbReference type="AlphaFoldDB" id="A0AAV1G5F8"/>
<evidence type="ECO:0000256" key="11">
    <source>
        <dbReference type="ARBA" id="ARBA00048221"/>
    </source>
</evidence>
<comment type="subcellular location">
    <subcellularLocation>
        <location evidence="1 20">Secreted</location>
    </subcellularLocation>
</comment>
<keyword evidence="6 17" id="KW-0106">Calcium</keyword>
<evidence type="ECO:0000256" key="2">
    <source>
        <dbReference type="ARBA" id="ARBA00013278"/>
    </source>
</evidence>
<feature type="disulfide bond" evidence="18">
    <location>
        <begin position="72"/>
        <end position="121"/>
    </location>
</feature>